<evidence type="ECO:0000256" key="3">
    <source>
        <dbReference type="RuleBase" id="RU003345"/>
    </source>
</evidence>
<feature type="domain" description="Aldehyde dehydrogenase" evidence="4">
    <location>
        <begin position="176"/>
        <end position="499"/>
    </location>
</feature>
<accession>A0A9P4YXS9</accession>
<dbReference type="RefSeq" id="XP_035323700.1">
    <property type="nucleotide sequence ID" value="XM_035465863.1"/>
</dbReference>
<dbReference type="InterPro" id="IPR029510">
    <property type="entry name" value="Ald_DH_CS_GLU"/>
</dbReference>
<dbReference type="CDD" id="cd07105">
    <property type="entry name" value="ALDH_SaliADH"/>
    <property type="match status" value="1"/>
</dbReference>
<evidence type="ECO:0000313" key="6">
    <source>
        <dbReference type="Proteomes" id="UP000749293"/>
    </source>
</evidence>
<dbReference type="InterPro" id="IPR015590">
    <property type="entry name" value="Aldehyde_DH_dom"/>
</dbReference>
<sequence>MSPSAVPMGDTVPLFISGEEYHPDKSFDVVSPRTGKVIHRCGNASLDDAQSAVAAAHAAFPAWRLTRPAERRDIFLKAAQIMERRRSELAEYLAEETGGLEPWANFNIGVAIGMIKDVAGRISSIEGSFPATQKADVSCIIMREPYGVVVAIAPWSVAVLLPSFQSHTTNMKPRRNAPYILGTRAVLFPMAAGNTVVLKATEMAPKTMWAIASVFHEAGLPKGVLNTLTHETASGESITAALISDRRVRKINFTGSTRVGRIIARLAGENLKPTLLELGGKAPAIVWDDADLDVAATQCALGSFMHSGQICMSTERILVHEKVRDAFVEKLKGAVDAIFPPAQEAPVLISRVAVDKNKQLVRDAVSKGATVLHGDVDAHGEELSDTEMRPVIIGDVTPDMDIYLTESFGPSVSLITVSTEEEAVRIANDTEYGLSSAVFTADLRRGLRFARQIESGAVHINHMSVHDEPGLPHGGVKSSGFGRFGTMSGLQEWLWTKNVTFDD</sequence>
<keyword evidence="1 3" id="KW-0560">Oxidoreductase</keyword>
<name>A0A9P4YXS9_9HYPO</name>
<evidence type="ECO:0000256" key="2">
    <source>
        <dbReference type="PROSITE-ProRule" id="PRU10007"/>
    </source>
</evidence>
<dbReference type="InterPro" id="IPR016162">
    <property type="entry name" value="Ald_DH_N"/>
</dbReference>
<feature type="domain" description="Aldehyde dehydrogenase" evidence="4">
    <location>
        <begin position="25"/>
        <end position="163"/>
    </location>
</feature>
<dbReference type="Gene3D" id="3.40.309.10">
    <property type="entry name" value="Aldehyde Dehydrogenase, Chain A, domain 2"/>
    <property type="match status" value="1"/>
</dbReference>
<organism evidence="5 6">
    <name type="scientific">Geosmithia morbida</name>
    <dbReference type="NCBI Taxonomy" id="1094350"/>
    <lineage>
        <taxon>Eukaryota</taxon>
        <taxon>Fungi</taxon>
        <taxon>Dikarya</taxon>
        <taxon>Ascomycota</taxon>
        <taxon>Pezizomycotina</taxon>
        <taxon>Sordariomycetes</taxon>
        <taxon>Hypocreomycetidae</taxon>
        <taxon>Hypocreales</taxon>
        <taxon>Bionectriaceae</taxon>
        <taxon>Geosmithia</taxon>
    </lineage>
</organism>
<dbReference type="AlphaFoldDB" id="A0A9P4YXS9"/>
<comment type="caution">
    <text evidence="5">The sequence shown here is derived from an EMBL/GenBank/DDBJ whole genome shotgun (WGS) entry which is preliminary data.</text>
</comment>
<feature type="active site" evidence="2">
    <location>
        <position position="277"/>
    </location>
</feature>
<evidence type="ECO:0000259" key="4">
    <source>
        <dbReference type="Pfam" id="PF00171"/>
    </source>
</evidence>
<keyword evidence="6" id="KW-1185">Reference proteome</keyword>
<dbReference type="Proteomes" id="UP000749293">
    <property type="component" value="Unassembled WGS sequence"/>
</dbReference>
<dbReference type="InterPro" id="IPR050740">
    <property type="entry name" value="Aldehyde_DH_Superfamily"/>
</dbReference>
<dbReference type="GO" id="GO:0004777">
    <property type="term" value="F:succinate-semialdehyde dehydrogenase (NAD+) activity"/>
    <property type="evidence" value="ECO:0007669"/>
    <property type="project" value="TreeGrafter"/>
</dbReference>
<dbReference type="FunFam" id="3.40.309.10:FF:000010">
    <property type="entry name" value="Gamma-aminobutyraldehyde dehydrogenase"/>
    <property type="match status" value="1"/>
</dbReference>
<dbReference type="PANTHER" id="PTHR43353">
    <property type="entry name" value="SUCCINATE-SEMIALDEHYDE DEHYDROGENASE, MITOCHONDRIAL"/>
    <property type="match status" value="1"/>
</dbReference>
<dbReference type="OrthoDB" id="310895at2759"/>
<dbReference type="GeneID" id="55970115"/>
<evidence type="ECO:0000256" key="1">
    <source>
        <dbReference type="ARBA" id="ARBA00023002"/>
    </source>
</evidence>
<dbReference type="Gene3D" id="3.40.605.10">
    <property type="entry name" value="Aldehyde Dehydrogenase, Chain A, domain 1"/>
    <property type="match status" value="1"/>
</dbReference>
<dbReference type="PANTHER" id="PTHR43353:SF6">
    <property type="entry name" value="CYTOPLASMIC ALDEHYDE DEHYDROGENASE (EUROFUNG)"/>
    <property type="match status" value="1"/>
</dbReference>
<dbReference type="InterPro" id="IPR016161">
    <property type="entry name" value="Ald_DH/histidinol_DH"/>
</dbReference>
<reference evidence="5" key="1">
    <citation type="submission" date="2020-03" db="EMBL/GenBank/DDBJ databases">
        <title>Site-based positive gene gene selection in Geosmithia morbida across the United States reveals a broad range of putative effectors and factors for local host and environmental adapation.</title>
        <authorList>
            <person name="Onufrak A."/>
            <person name="Murdoch R.W."/>
            <person name="Gazis R."/>
            <person name="Huff M."/>
            <person name="Staton M."/>
            <person name="Klingeman W."/>
            <person name="Hadziabdic D."/>
        </authorList>
    </citation>
    <scope>NUCLEOTIDE SEQUENCE</scope>
    <source>
        <strain evidence="5">1262</strain>
    </source>
</reference>
<dbReference type="Pfam" id="PF00171">
    <property type="entry name" value="Aldedh"/>
    <property type="match status" value="2"/>
</dbReference>
<dbReference type="EMBL" id="JAANYQ010000003">
    <property type="protein sequence ID" value="KAF4125048.1"/>
    <property type="molecule type" value="Genomic_DNA"/>
</dbReference>
<dbReference type="GO" id="GO:0009450">
    <property type="term" value="P:gamma-aminobutyric acid catabolic process"/>
    <property type="evidence" value="ECO:0007669"/>
    <property type="project" value="TreeGrafter"/>
</dbReference>
<dbReference type="InterPro" id="IPR016163">
    <property type="entry name" value="Ald_DH_C"/>
</dbReference>
<protein>
    <submittedName>
        <fullName evidence="5">Acyl-CoA reductase or other NAD-dependent aldehyde dehydrogenase</fullName>
    </submittedName>
</protein>
<dbReference type="PROSITE" id="PS00687">
    <property type="entry name" value="ALDEHYDE_DEHYDR_GLU"/>
    <property type="match status" value="1"/>
</dbReference>
<comment type="similarity">
    <text evidence="3">Belongs to the aldehyde dehydrogenase family.</text>
</comment>
<gene>
    <name evidence="5" type="ORF">GMORB2_3887</name>
</gene>
<dbReference type="SUPFAM" id="SSF53720">
    <property type="entry name" value="ALDH-like"/>
    <property type="match status" value="1"/>
</dbReference>
<evidence type="ECO:0000313" key="5">
    <source>
        <dbReference type="EMBL" id="KAF4125048.1"/>
    </source>
</evidence>
<proteinExistence type="inferred from homology"/>